<sequence>MEGQNSPVLATRFFVLKTNLTEAETLFSVFGCDLVTVLLIHSGIHGEKKFTRIFVGL</sequence>
<proteinExistence type="predicted"/>
<reference evidence="1" key="1">
    <citation type="submission" date="2014-05" db="EMBL/GenBank/DDBJ databases">
        <authorList>
            <person name="Chronopoulou M."/>
        </authorList>
    </citation>
    <scope>NUCLEOTIDE SEQUENCE</scope>
    <source>
        <tissue evidence="1">Whole organism</tissue>
    </source>
</reference>
<name>A0A0K2USW8_LEPSM</name>
<evidence type="ECO:0000313" key="1">
    <source>
        <dbReference type="EMBL" id="CDW41349.1"/>
    </source>
</evidence>
<organism evidence="1">
    <name type="scientific">Lepeophtheirus salmonis</name>
    <name type="common">Salmon louse</name>
    <name type="synonym">Caligus salmonis</name>
    <dbReference type="NCBI Taxonomy" id="72036"/>
    <lineage>
        <taxon>Eukaryota</taxon>
        <taxon>Metazoa</taxon>
        <taxon>Ecdysozoa</taxon>
        <taxon>Arthropoda</taxon>
        <taxon>Crustacea</taxon>
        <taxon>Multicrustacea</taxon>
        <taxon>Hexanauplia</taxon>
        <taxon>Copepoda</taxon>
        <taxon>Siphonostomatoida</taxon>
        <taxon>Caligidae</taxon>
        <taxon>Lepeophtheirus</taxon>
    </lineage>
</organism>
<protein>
    <submittedName>
        <fullName evidence="1">Uncharacterized protein</fullName>
    </submittedName>
</protein>
<accession>A0A0K2USW8</accession>
<dbReference type="AlphaFoldDB" id="A0A0K2USW8"/>
<dbReference type="EMBL" id="HACA01023988">
    <property type="protein sequence ID" value="CDW41349.1"/>
    <property type="molecule type" value="Transcribed_RNA"/>
</dbReference>